<keyword evidence="3" id="KW-1185">Reference proteome</keyword>
<dbReference type="InterPro" id="IPR013830">
    <property type="entry name" value="SGNH_hydro"/>
</dbReference>
<dbReference type="Gene3D" id="3.40.50.1110">
    <property type="entry name" value="SGNH hydrolase"/>
    <property type="match status" value="1"/>
</dbReference>
<name>W8RXI3_9RHOB</name>
<dbReference type="InterPro" id="IPR036514">
    <property type="entry name" value="SGNH_hydro_sf"/>
</dbReference>
<protein>
    <submittedName>
        <fullName evidence="2">Lipolytic enzyme, G-D-S-L</fullName>
    </submittedName>
</protein>
<evidence type="ECO:0000313" key="2">
    <source>
        <dbReference type="EMBL" id="AHM02517.1"/>
    </source>
</evidence>
<reference evidence="2 3" key="1">
    <citation type="submission" date="2013-03" db="EMBL/GenBank/DDBJ databases">
        <authorList>
            <person name="Fiebig A."/>
            <person name="Goeker M."/>
            <person name="Klenk H.-P.P."/>
        </authorList>
    </citation>
    <scope>NUCLEOTIDE SEQUENCE [LARGE SCALE GENOMIC DNA]</scope>
    <source>
        <strain evidence="3">DSM 19469</strain>
    </source>
</reference>
<dbReference type="eggNOG" id="COG2755">
    <property type="taxonomic scope" value="Bacteria"/>
</dbReference>
<dbReference type="GO" id="GO:0016788">
    <property type="term" value="F:hydrolase activity, acting on ester bonds"/>
    <property type="evidence" value="ECO:0007669"/>
    <property type="project" value="UniProtKB-ARBA"/>
</dbReference>
<accession>W8RXI3</accession>
<dbReference type="AlphaFoldDB" id="W8RXI3"/>
<dbReference type="Pfam" id="PF13472">
    <property type="entry name" value="Lipase_GDSL_2"/>
    <property type="match status" value="1"/>
</dbReference>
<dbReference type="HOGENOM" id="CLU_1642426_0_0_5"/>
<dbReference type="STRING" id="1294273.roselon_00050"/>
<dbReference type="Proteomes" id="UP000019593">
    <property type="component" value="Chromosome"/>
</dbReference>
<evidence type="ECO:0000313" key="3">
    <source>
        <dbReference type="Proteomes" id="UP000019593"/>
    </source>
</evidence>
<dbReference type="EMBL" id="CP004372">
    <property type="protein sequence ID" value="AHM02517.1"/>
    <property type="molecule type" value="Genomic_DNA"/>
</dbReference>
<feature type="domain" description="SGNH hydrolase-type esterase" evidence="1">
    <location>
        <begin position="6"/>
        <end position="129"/>
    </location>
</feature>
<organism evidence="2 3">
    <name type="scientific">Roseicyclus elongatus DSM 19469</name>
    <dbReference type="NCBI Taxonomy" id="1294273"/>
    <lineage>
        <taxon>Bacteria</taxon>
        <taxon>Pseudomonadati</taxon>
        <taxon>Pseudomonadota</taxon>
        <taxon>Alphaproteobacteria</taxon>
        <taxon>Rhodobacterales</taxon>
        <taxon>Roseobacteraceae</taxon>
        <taxon>Roseicyclus</taxon>
    </lineage>
</organism>
<proteinExistence type="predicted"/>
<dbReference type="SUPFAM" id="SSF52266">
    <property type="entry name" value="SGNH hydrolase"/>
    <property type="match status" value="1"/>
</dbReference>
<dbReference type="KEGG" id="red:roselon_00050"/>
<dbReference type="RefSeq" id="WP_051508324.1">
    <property type="nucleotide sequence ID" value="NZ_CP004372.1"/>
</dbReference>
<dbReference type="PATRIC" id="fig|1294273.3.peg.44"/>
<gene>
    <name evidence="2" type="ORF">roselon_00050</name>
</gene>
<evidence type="ECO:0000259" key="1">
    <source>
        <dbReference type="Pfam" id="PF13472"/>
    </source>
</evidence>
<sequence length="161" mass="17696">MTTVLCYGDSNTHGTVPIEAIGQRRRYPRGTRWPDAMGAALGPRYEVLAEGLPGRTTVHDDPIEGGKRSGLEVLPAILLSHEPVDLLILMLGTNDLKPRFSVTSHEIARSIERLIVTARQILPDLSFWPLRRPRCAPSGRCPRCSQGRKSARSACPPFCAT</sequence>